<dbReference type="OrthoDB" id="9775406at2"/>
<feature type="active site" description="Proton donor/acceptor" evidence="2">
    <location>
        <position position="197"/>
    </location>
</feature>
<dbReference type="AlphaFoldDB" id="A0A1H2PKB6"/>
<dbReference type="GO" id="GO:0019853">
    <property type="term" value="P:L-ascorbic acid biosynthetic process"/>
    <property type="evidence" value="ECO:0007669"/>
    <property type="project" value="TreeGrafter"/>
</dbReference>
<dbReference type="PRINTS" id="PR01790">
    <property type="entry name" value="SMP30FAMILY"/>
</dbReference>
<dbReference type="EMBL" id="FNLO01000001">
    <property type="protein sequence ID" value="SDV46360.1"/>
    <property type="molecule type" value="Genomic_DNA"/>
</dbReference>
<evidence type="ECO:0000313" key="5">
    <source>
        <dbReference type="EMBL" id="SDV46360.1"/>
    </source>
</evidence>
<comment type="cofactor">
    <cofactor evidence="3">
        <name>Zn(2+)</name>
        <dbReference type="ChEBI" id="CHEBI:29105"/>
    </cofactor>
    <text evidence="3">Binds 1 divalent metal cation per subunit.</text>
</comment>
<evidence type="ECO:0000256" key="3">
    <source>
        <dbReference type="PIRSR" id="PIRSR605511-2"/>
    </source>
</evidence>
<dbReference type="SUPFAM" id="SSF63829">
    <property type="entry name" value="Calcium-dependent phosphotriesterase"/>
    <property type="match status" value="1"/>
</dbReference>
<dbReference type="Pfam" id="PF08450">
    <property type="entry name" value="SGL"/>
    <property type="match status" value="1"/>
</dbReference>
<dbReference type="InterPro" id="IPR011042">
    <property type="entry name" value="6-blade_b-propeller_TolB-like"/>
</dbReference>
<feature type="binding site" evidence="3">
    <location>
        <position position="100"/>
    </location>
    <ligand>
        <name>substrate</name>
    </ligand>
</feature>
<dbReference type="PANTHER" id="PTHR10907:SF47">
    <property type="entry name" value="REGUCALCIN"/>
    <property type="match status" value="1"/>
</dbReference>
<dbReference type="InterPro" id="IPR013658">
    <property type="entry name" value="SGL"/>
</dbReference>
<gene>
    <name evidence="5" type="ORF">SAMN05216551_101280</name>
</gene>
<dbReference type="STRING" id="1770053.SAMN05216551_101280"/>
<proteinExistence type="inferred from homology"/>
<dbReference type="Gene3D" id="2.120.10.30">
    <property type="entry name" value="TolB, C-terminal domain"/>
    <property type="match status" value="1"/>
</dbReference>
<evidence type="ECO:0000259" key="4">
    <source>
        <dbReference type="Pfam" id="PF08450"/>
    </source>
</evidence>
<evidence type="ECO:0000313" key="6">
    <source>
        <dbReference type="Proteomes" id="UP000243719"/>
    </source>
</evidence>
<sequence>MEAALLIDARQTLAEGIVWSPAERALWWTDITGARLWHWRAADGQLRSWAMPERLASFALCDDARWLLLALASRLAFFDPQRGDLHPICSVRGEPGTRLNDGRCDRFGNFVFGSQDEAERPARRGRYYRLNRDLTLIELDLPRVDISNSVAFSPDGARMYFTDTPSHVIQCADYRASGEIANRRVFARLGPGEGQPDGAIVDADGGLWSAHWGAGQAVRYNPDGRISARVHIGAPHVTCMAFGGPRLDTLYVTTSREALAPGETRYPHAGGIFAAVPGYRGLPPARFGGRPHRK</sequence>
<dbReference type="Proteomes" id="UP000243719">
    <property type="component" value="Unassembled WGS sequence"/>
</dbReference>
<comment type="similarity">
    <text evidence="1">Belongs to the SMP-30/CGR1 family.</text>
</comment>
<feature type="domain" description="SMP-30/Gluconolactonase/LRE-like region" evidence="4">
    <location>
        <begin position="13"/>
        <end position="255"/>
    </location>
</feature>
<organism evidence="5 6">
    <name type="scientific">Chitinasiproducens palmae</name>
    <dbReference type="NCBI Taxonomy" id="1770053"/>
    <lineage>
        <taxon>Bacteria</taxon>
        <taxon>Pseudomonadati</taxon>
        <taxon>Pseudomonadota</taxon>
        <taxon>Betaproteobacteria</taxon>
        <taxon>Burkholderiales</taxon>
        <taxon>Burkholderiaceae</taxon>
        <taxon>Chitinasiproducens</taxon>
    </lineage>
</organism>
<accession>A0A1H2PKB6</accession>
<feature type="binding site" evidence="3">
    <location>
        <position position="15"/>
    </location>
    <ligand>
        <name>a divalent metal cation</name>
        <dbReference type="ChEBI" id="CHEBI:60240"/>
    </ligand>
</feature>
<dbReference type="RefSeq" id="WP_091903817.1">
    <property type="nucleotide sequence ID" value="NZ_FNLO01000001.1"/>
</dbReference>
<keyword evidence="3" id="KW-0479">Metal-binding</keyword>
<evidence type="ECO:0000256" key="2">
    <source>
        <dbReference type="PIRSR" id="PIRSR605511-1"/>
    </source>
</evidence>
<dbReference type="GO" id="GO:0004341">
    <property type="term" value="F:gluconolactonase activity"/>
    <property type="evidence" value="ECO:0007669"/>
    <property type="project" value="TreeGrafter"/>
</dbReference>
<keyword evidence="3" id="KW-0862">Zinc</keyword>
<evidence type="ECO:0000256" key="1">
    <source>
        <dbReference type="ARBA" id="ARBA00008853"/>
    </source>
</evidence>
<dbReference type="PANTHER" id="PTHR10907">
    <property type="entry name" value="REGUCALCIN"/>
    <property type="match status" value="1"/>
</dbReference>
<dbReference type="InterPro" id="IPR005511">
    <property type="entry name" value="SMP-30"/>
</dbReference>
<feature type="binding site" evidence="3">
    <location>
        <position position="148"/>
    </location>
    <ligand>
        <name>a divalent metal cation</name>
        <dbReference type="ChEBI" id="CHEBI:60240"/>
    </ligand>
</feature>
<feature type="binding site" evidence="3">
    <location>
        <position position="98"/>
    </location>
    <ligand>
        <name>substrate</name>
    </ligand>
</feature>
<dbReference type="GO" id="GO:0005509">
    <property type="term" value="F:calcium ion binding"/>
    <property type="evidence" value="ECO:0007669"/>
    <property type="project" value="TreeGrafter"/>
</dbReference>
<reference evidence="6" key="1">
    <citation type="submission" date="2016-09" db="EMBL/GenBank/DDBJ databases">
        <authorList>
            <person name="Varghese N."/>
            <person name="Submissions S."/>
        </authorList>
    </citation>
    <scope>NUCLEOTIDE SEQUENCE [LARGE SCALE GENOMIC DNA]</scope>
    <source>
        <strain evidence="6">JS23</strain>
    </source>
</reference>
<keyword evidence="6" id="KW-1185">Reference proteome</keyword>
<name>A0A1H2PKB6_9BURK</name>
<protein>
    <submittedName>
        <fullName evidence="5">L-arabinonolactonase</fullName>
    </submittedName>
</protein>
<feature type="binding site" evidence="3">
    <location>
        <position position="197"/>
    </location>
    <ligand>
        <name>a divalent metal cation</name>
        <dbReference type="ChEBI" id="CHEBI:60240"/>
    </ligand>
</feature>